<evidence type="ECO:0000313" key="3">
    <source>
        <dbReference type="RefSeq" id="XP_025421510.1"/>
    </source>
</evidence>
<dbReference type="Gene3D" id="1.25.40.10">
    <property type="entry name" value="Tetratricopeptide repeat domain"/>
    <property type="match status" value="1"/>
</dbReference>
<dbReference type="OrthoDB" id="6609516at2759"/>
<dbReference type="GeneID" id="112691465"/>
<protein>
    <submittedName>
        <fullName evidence="3">Uncharacterized protein LOC112691465 isoform X1</fullName>
    </submittedName>
</protein>
<evidence type="ECO:0000313" key="2">
    <source>
        <dbReference type="Proteomes" id="UP000694846"/>
    </source>
</evidence>
<evidence type="ECO:0000256" key="1">
    <source>
        <dbReference type="SAM" id="MobiDB-lite"/>
    </source>
</evidence>
<keyword evidence="2" id="KW-1185">Reference proteome</keyword>
<gene>
    <name evidence="3" type="primary">LOC112691465</name>
</gene>
<reference evidence="3" key="1">
    <citation type="submission" date="2025-08" db="UniProtKB">
        <authorList>
            <consortium name="RefSeq"/>
        </authorList>
    </citation>
    <scope>IDENTIFICATION</scope>
    <source>
        <tissue evidence="3">Whole body</tissue>
    </source>
</reference>
<organism evidence="2 3">
    <name type="scientific">Sipha flava</name>
    <name type="common">yellow sugarcane aphid</name>
    <dbReference type="NCBI Taxonomy" id="143950"/>
    <lineage>
        <taxon>Eukaryota</taxon>
        <taxon>Metazoa</taxon>
        <taxon>Ecdysozoa</taxon>
        <taxon>Arthropoda</taxon>
        <taxon>Hexapoda</taxon>
        <taxon>Insecta</taxon>
        <taxon>Pterygota</taxon>
        <taxon>Neoptera</taxon>
        <taxon>Paraneoptera</taxon>
        <taxon>Hemiptera</taxon>
        <taxon>Sternorrhyncha</taxon>
        <taxon>Aphidomorpha</taxon>
        <taxon>Aphidoidea</taxon>
        <taxon>Aphididae</taxon>
        <taxon>Sipha</taxon>
    </lineage>
</organism>
<accession>A0A8B8GF84</accession>
<feature type="region of interest" description="Disordered" evidence="1">
    <location>
        <begin position="746"/>
        <end position="774"/>
    </location>
</feature>
<dbReference type="RefSeq" id="XP_025421510.1">
    <property type="nucleotide sequence ID" value="XM_025565725.1"/>
</dbReference>
<dbReference type="SUPFAM" id="SSF48452">
    <property type="entry name" value="TPR-like"/>
    <property type="match status" value="1"/>
</dbReference>
<sequence>MFASLIKTLFKGTSDNISGSSNHDEPQNNTKVINLKQDVENMLSEVNEIDCLNRSSSKESIADSFELISFANKMSEDLNDNSLDESKSEINFDEETIQDPVEDKIQKNDIVKKINSLQCIFTWKLKSNERNIISQILNEYGDYNLDISSPEFSLKRFIGNLIIGYELFHNGEIENGQIKILEIGKWLEELDNGSDKFYLSINTGLYHIMKGTFIHMLYASNLLEECKWLLDDIIPFNKMNCIPKASIFAIHAAVLTEYGANAQYYKKACYFANKACVLDPSSPHWFYIYAVALTKQRTFLHSYKSHPTENEINSIQHAIILSDGKDTVFNYHRILLDKDSIIRNFHDNINIKNKNMYDINLKANQKIVEMIKTVISMEPKDPLVIVGCAKILMTLPIKVRDFDLGKMYLTKAMQMAPNDVAVLNSIEKAITHYKRVSNKTYEHKKTASKQFQPSFKNKKSKIAEKLRFLVNNHKNGKDPLPDLIAMLNESNGRDKVIIMAQICSYTILFANNLRAGVEQFMVLLEEPKINNDHLIIDHFSSFGSKKFNLADLICNEIRLATNSCETPSEEMLFYFKALTKIMETFRLEMKDVDPSMKSKLIVNSSDRLTCLSAAFKSGLNLSDNNSEVGQNKNITNKSNKPKSFQNVGPKIFKAKSRGNKKNNLNTSNAKKFNFQTSFPGQSHQSNIDICTDDINQMKSKMSKFLKSSEEVEFSNHVSLGIKNLGALQTQEKIKRYSQMLYQHVSNDKPLQNTSSVDSNTYPHQNSNNSNHMFQSSLPSLLNIRPQIDPRFLPSTSRHHINRKK</sequence>
<name>A0A8B8GF84_9HEMI</name>
<proteinExistence type="predicted"/>
<dbReference type="AlphaFoldDB" id="A0A8B8GF84"/>
<dbReference type="Proteomes" id="UP000694846">
    <property type="component" value="Unplaced"/>
</dbReference>
<dbReference type="InterPro" id="IPR011990">
    <property type="entry name" value="TPR-like_helical_dom_sf"/>
</dbReference>